<organism evidence="2 3">
    <name type="scientific">Aphanomyces invadans</name>
    <dbReference type="NCBI Taxonomy" id="157072"/>
    <lineage>
        <taxon>Eukaryota</taxon>
        <taxon>Sar</taxon>
        <taxon>Stramenopiles</taxon>
        <taxon>Oomycota</taxon>
        <taxon>Saprolegniomycetes</taxon>
        <taxon>Saprolegniales</taxon>
        <taxon>Verrucalvaceae</taxon>
        <taxon>Aphanomyces</taxon>
    </lineage>
</organism>
<evidence type="ECO:0000313" key="3">
    <source>
        <dbReference type="Proteomes" id="UP000285060"/>
    </source>
</evidence>
<proteinExistence type="predicted"/>
<keyword evidence="3" id="KW-1185">Reference proteome</keyword>
<dbReference type="InterPro" id="IPR004045">
    <property type="entry name" value="Glutathione_S-Trfase_N"/>
</dbReference>
<dbReference type="Gene3D" id="3.40.30.10">
    <property type="entry name" value="Glutaredoxin"/>
    <property type="match status" value="1"/>
</dbReference>
<dbReference type="Pfam" id="PF13409">
    <property type="entry name" value="GST_N_2"/>
    <property type="match status" value="1"/>
</dbReference>
<dbReference type="EMBL" id="QUSY01000518">
    <property type="protein sequence ID" value="RHY28837.1"/>
    <property type="molecule type" value="Genomic_DNA"/>
</dbReference>
<protein>
    <recommendedName>
        <fullName evidence="1">GST N-terminal domain-containing protein</fullName>
    </recommendedName>
</protein>
<dbReference type="Proteomes" id="UP000285060">
    <property type="component" value="Unassembled WGS sequence"/>
</dbReference>
<dbReference type="NCBIfam" id="NF007702">
    <property type="entry name" value="PRK10387.1"/>
    <property type="match status" value="1"/>
</dbReference>
<dbReference type="SUPFAM" id="SSF52833">
    <property type="entry name" value="Thioredoxin-like"/>
    <property type="match status" value="1"/>
</dbReference>
<dbReference type="VEuPathDB" id="FungiDB:H310_07200"/>
<sequence length="263" mass="29288">MSFGGVSKAVLLAAFGGLGAGISIGYKVSAARLTKVAKVLATKPRVYIYDHCPFSTRVRAIFALKGVDVEIVFLQNRDVATPMALVGSKVVPIMETPEGMIMKESMDIVRYVDTHYGGKAILAESEAETREDLTKWFQDSADVMNRLYHPRAETGYFAEFAEPASRAYYRKKKEPLVGSFDACIANSATYIDSFNQYLVELDGMLKTPLTINDTLSYDDIDLFGRLRRLTLAKNVVWPPKVRKYIDHYAKVTGISLLDSIAQF</sequence>
<dbReference type="AlphaFoldDB" id="A0A3R6VW93"/>
<dbReference type="InterPro" id="IPR036282">
    <property type="entry name" value="Glutathione-S-Trfase_C_sf"/>
</dbReference>
<dbReference type="InterPro" id="IPR036249">
    <property type="entry name" value="Thioredoxin-like_sf"/>
</dbReference>
<reference evidence="2 3" key="1">
    <citation type="submission" date="2018-08" db="EMBL/GenBank/DDBJ databases">
        <title>Aphanomyces genome sequencing and annotation.</title>
        <authorList>
            <person name="Minardi D."/>
            <person name="Oidtmann B."/>
            <person name="Van Der Giezen M."/>
            <person name="Studholme D.J."/>
        </authorList>
    </citation>
    <scope>NUCLEOTIDE SEQUENCE [LARGE SCALE GENOMIC DNA]</scope>
    <source>
        <strain evidence="2 3">NJM0002</strain>
    </source>
</reference>
<dbReference type="GO" id="GO:0005829">
    <property type="term" value="C:cytosol"/>
    <property type="evidence" value="ECO:0007669"/>
    <property type="project" value="InterPro"/>
</dbReference>
<evidence type="ECO:0000259" key="1">
    <source>
        <dbReference type="PROSITE" id="PS50404"/>
    </source>
</evidence>
<feature type="domain" description="GST N-terminal" evidence="1">
    <location>
        <begin position="42"/>
        <end position="120"/>
    </location>
</feature>
<dbReference type="PROSITE" id="PS50404">
    <property type="entry name" value="GST_NTER"/>
    <property type="match status" value="1"/>
</dbReference>
<dbReference type="InterPro" id="IPR011901">
    <property type="entry name" value="Grx2"/>
</dbReference>
<gene>
    <name evidence="2" type="ORF">DYB32_005671</name>
</gene>
<dbReference type="Gene3D" id="1.20.1050.10">
    <property type="match status" value="1"/>
</dbReference>
<accession>A0A3R6VW93</accession>
<evidence type="ECO:0000313" key="2">
    <source>
        <dbReference type="EMBL" id="RHY28837.1"/>
    </source>
</evidence>
<dbReference type="SUPFAM" id="SSF47616">
    <property type="entry name" value="GST C-terminal domain-like"/>
    <property type="match status" value="1"/>
</dbReference>
<name>A0A3R6VW93_9STRA</name>
<dbReference type="Pfam" id="PF04399">
    <property type="entry name" value="Glutaredoxin2_C"/>
    <property type="match status" value="1"/>
</dbReference>
<dbReference type="NCBIfam" id="TIGR02182">
    <property type="entry name" value="GRXB"/>
    <property type="match status" value="1"/>
</dbReference>
<dbReference type="InterPro" id="IPR007494">
    <property type="entry name" value="Glutaredoxin2_C"/>
</dbReference>
<comment type="caution">
    <text evidence="2">The sequence shown here is derived from an EMBL/GenBank/DDBJ whole genome shotgun (WGS) entry which is preliminary data.</text>
</comment>